<name>A0A6U1E3E1_9CHLO</name>
<accession>A0A6U1E3E1</accession>
<feature type="transmembrane region" description="Helical" evidence="1">
    <location>
        <begin position="105"/>
        <end position="126"/>
    </location>
</feature>
<keyword evidence="1" id="KW-0812">Transmembrane</keyword>
<gene>
    <name evidence="2" type="ORF">TCHU04912_LOCUS2573</name>
    <name evidence="3" type="ORF">TCHU04912_LOCUS2574</name>
</gene>
<sequence length="128" mass="14373">MVQLHVARTALSCRQLVRSEHIINRRRRDLRAPACAGFGNWQKKRERKEAERKSREWEEVQASGRVDAESAFDIKVQKCLALYQSFLSSPVSRVSAAATGDGESILLTGLFALFTALFATVVYIVLSM</sequence>
<evidence type="ECO:0000313" key="3">
    <source>
        <dbReference type="EMBL" id="CAD9200341.1"/>
    </source>
</evidence>
<reference evidence="2" key="1">
    <citation type="submission" date="2021-01" db="EMBL/GenBank/DDBJ databases">
        <authorList>
            <person name="Corre E."/>
            <person name="Pelletier E."/>
            <person name="Niang G."/>
            <person name="Scheremetjew M."/>
            <person name="Finn R."/>
            <person name="Kale V."/>
            <person name="Holt S."/>
            <person name="Cochrane G."/>
            <person name="Meng A."/>
            <person name="Brown T."/>
            <person name="Cohen L."/>
        </authorList>
    </citation>
    <scope>NUCLEOTIDE SEQUENCE</scope>
    <source>
        <strain evidence="2">PLY429</strain>
    </source>
</reference>
<dbReference type="EMBL" id="HBGG01005389">
    <property type="protein sequence ID" value="CAD9200340.1"/>
    <property type="molecule type" value="Transcribed_RNA"/>
</dbReference>
<keyword evidence="1" id="KW-1133">Transmembrane helix</keyword>
<protein>
    <submittedName>
        <fullName evidence="2">Uncharacterized protein</fullName>
    </submittedName>
</protein>
<dbReference type="AlphaFoldDB" id="A0A6U1E3E1"/>
<evidence type="ECO:0000313" key="2">
    <source>
        <dbReference type="EMBL" id="CAD9200340.1"/>
    </source>
</evidence>
<keyword evidence="1" id="KW-0472">Membrane</keyword>
<evidence type="ECO:0000256" key="1">
    <source>
        <dbReference type="SAM" id="Phobius"/>
    </source>
</evidence>
<proteinExistence type="predicted"/>
<organism evidence="2">
    <name type="scientific">Tetraselmis chuii</name>
    <dbReference type="NCBI Taxonomy" id="63592"/>
    <lineage>
        <taxon>Eukaryota</taxon>
        <taxon>Viridiplantae</taxon>
        <taxon>Chlorophyta</taxon>
        <taxon>core chlorophytes</taxon>
        <taxon>Chlorodendrophyceae</taxon>
        <taxon>Chlorodendrales</taxon>
        <taxon>Chlorodendraceae</taxon>
        <taxon>Tetraselmis</taxon>
    </lineage>
</organism>
<dbReference type="EMBL" id="HBGG01005390">
    <property type="protein sequence ID" value="CAD9200341.1"/>
    <property type="molecule type" value="Transcribed_RNA"/>
</dbReference>